<dbReference type="OrthoDB" id="9770544at2"/>
<evidence type="ECO:0000256" key="2">
    <source>
        <dbReference type="ARBA" id="ARBA00023002"/>
    </source>
</evidence>
<evidence type="ECO:0000256" key="1">
    <source>
        <dbReference type="ARBA" id="ARBA00022857"/>
    </source>
</evidence>
<keyword evidence="1" id="KW-0521">NADP</keyword>
<dbReference type="SUPFAM" id="SSF51735">
    <property type="entry name" value="NAD(P)-binding Rossmann-fold domains"/>
    <property type="match status" value="1"/>
</dbReference>
<dbReference type="Proteomes" id="UP000076852">
    <property type="component" value="Chromosome 2"/>
</dbReference>
<dbReference type="InterPro" id="IPR013149">
    <property type="entry name" value="ADH-like_C"/>
</dbReference>
<dbReference type="KEGG" id="buz:AYM40_26620"/>
<sequence>MSSDQKEAANVGVFTAIEHAEYGHPASVLRLVERPMSEVEPGPHDALVRVSKRPIHPGDLLMIAGDKRGGRAAPIPAGAPRTPGFEGVGVIEKLGSNAAHQGQFAVGQRVMFLSGMGRTWATYSKVPVTSLVAVPDEVSDAVAAQILINTMTAQVVLRAGHNALPVPELPVTVIQTAAGSSVMRIVTALGQKIGLTMIRLVRTRAGAELLEASLPGAPVIATEASGWQEQVRSAMGSRPVHVIFDAVGAALVDDLTSLLSDGGTVVNFGWLGTGAPDLSGFAPRGLAFKGVVFTEWMNFSLAEQKQHRDMAMQLAKEAPHVFAIAGEYPLADFRKAIEHASGPGKNGVVLLTSQVGL</sequence>
<gene>
    <name evidence="4" type="ORF">AYM40_26620</name>
</gene>
<dbReference type="SUPFAM" id="SSF50129">
    <property type="entry name" value="GroES-like"/>
    <property type="match status" value="1"/>
</dbReference>
<dbReference type="GO" id="GO:0070402">
    <property type="term" value="F:NADPH binding"/>
    <property type="evidence" value="ECO:0007669"/>
    <property type="project" value="TreeGrafter"/>
</dbReference>
<feature type="domain" description="Enoyl reductase (ER)" evidence="3">
    <location>
        <begin position="26"/>
        <end position="348"/>
    </location>
</feature>
<reference evidence="4 5" key="1">
    <citation type="journal article" date="2016" name="Gene">
        <title>PacBio SMRT assembly of a complex multi-replicon genome reveals chlorocatechol degradative operon in a region of genome plasticity.</title>
        <authorList>
            <person name="Ricker N."/>
            <person name="Shen S.Y."/>
            <person name="Goordial J."/>
            <person name="Jin S."/>
            <person name="Fulthorpe R.R."/>
        </authorList>
    </citation>
    <scope>NUCLEOTIDE SEQUENCE [LARGE SCALE GENOMIC DNA]</scope>
    <source>
        <strain evidence="4 5">OLGA172</strain>
    </source>
</reference>
<dbReference type="Pfam" id="PF08240">
    <property type="entry name" value="ADH_N"/>
    <property type="match status" value="1"/>
</dbReference>
<dbReference type="InterPro" id="IPR020843">
    <property type="entry name" value="ER"/>
</dbReference>
<evidence type="ECO:0000313" key="4">
    <source>
        <dbReference type="EMBL" id="ANB75879.1"/>
    </source>
</evidence>
<accession>A0A160FS56</accession>
<dbReference type="GO" id="GO:0016651">
    <property type="term" value="F:oxidoreductase activity, acting on NAD(P)H"/>
    <property type="evidence" value="ECO:0007669"/>
    <property type="project" value="TreeGrafter"/>
</dbReference>
<dbReference type="SMART" id="SM00829">
    <property type="entry name" value="PKS_ER"/>
    <property type="match status" value="1"/>
</dbReference>
<dbReference type="InterPro" id="IPR011032">
    <property type="entry name" value="GroES-like_sf"/>
</dbReference>
<protein>
    <recommendedName>
        <fullName evidence="3">Enoyl reductase (ER) domain-containing protein</fullName>
    </recommendedName>
</protein>
<name>A0A160FS56_9BURK</name>
<dbReference type="Pfam" id="PF00107">
    <property type="entry name" value="ADH_zinc_N"/>
    <property type="match status" value="1"/>
</dbReference>
<dbReference type="STRING" id="1804984.AYM40_26620"/>
<evidence type="ECO:0000313" key="5">
    <source>
        <dbReference type="Proteomes" id="UP000076852"/>
    </source>
</evidence>
<dbReference type="PANTHER" id="PTHR48106">
    <property type="entry name" value="QUINONE OXIDOREDUCTASE PIG3-RELATED"/>
    <property type="match status" value="1"/>
</dbReference>
<dbReference type="EMBL" id="CP014579">
    <property type="protein sequence ID" value="ANB75879.1"/>
    <property type="molecule type" value="Genomic_DNA"/>
</dbReference>
<evidence type="ECO:0000259" key="3">
    <source>
        <dbReference type="SMART" id="SM00829"/>
    </source>
</evidence>
<organism evidence="4 5">
    <name type="scientific">Paraburkholderia phytofirmans OLGA172</name>
    <dbReference type="NCBI Taxonomy" id="1417228"/>
    <lineage>
        <taxon>Bacteria</taxon>
        <taxon>Pseudomonadati</taxon>
        <taxon>Pseudomonadota</taxon>
        <taxon>Betaproteobacteria</taxon>
        <taxon>Burkholderiales</taxon>
        <taxon>Burkholderiaceae</taxon>
        <taxon>Paraburkholderia</taxon>
    </lineage>
</organism>
<dbReference type="InterPro" id="IPR013154">
    <property type="entry name" value="ADH-like_N"/>
</dbReference>
<dbReference type="AlphaFoldDB" id="A0A160FS56"/>
<dbReference type="Gene3D" id="3.90.180.10">
    <property type="entry name" value="Medium-chain alcohol dehydrogenases, catalytic domain"/>
    <property type="match status" value="1"/>
</dbReference>
<dbReference type="InterPro" id="IPR036291">
    <property type="entry name" value="NAD(P)-bd_dom_sf"/>
</dbReference>
<dbReference type="PANTHER" id="PTHR48106:SF2">
    <property type="entry name" value="ZN2+-BINDING DEHYDROGENASE"/>
    <property type="match status" value="1"/>
</dbReference>
<keyword evidence="2" id="KW-0560">Oxidoreductase</keyword>
<dbReference type="Gene3D" id="3.40.50.720">
    <property type="entry name" value="NAD(P)-binding Rossmann-like Domain"/>
    <property type="match status" value="1"/>
</dbReference>
<keyword evidence="5" id="KW-1185">Reference proteome</keyword>
<proteinExistence type="predicted"/>